<proteinExistence type="predicted"/>
<dbReference type="AlphaFoldDB" id="A0A7S4T9V1"/>
<evidence type="ECO:0000313" key="2">
    <source>
        <dbReference type="EMBL" id="CAE4669858.1"/>
    </source>
</evidence>
<name>A0A7S4T9V1_9STRA</name>
<keyword evidence="1" id="KW-0732">Signal</keyword>
<gene>
    <name evidence="2" type="ORF">DBRI00130_LOCUS44509</name>
</gene>
<organism evidence="2">
    <name type="scientific">Ditylum brightwellii</name>
    <dbReference type="NCBI Taxonomy" id="49249"/>
    <lineage>
        <taxon>Eukaryota</taxon>
        <taxon>Sar</taxon>
        <taxon>Stramenopiles</taxon>
        <taxon>Ochrophyta</taxon>
        <taxon>Bacillariophyta</taxon>
        <taxon>Mediophyceae</taxon>
        <taxon>Lithodesmiophycidae</taxon>
        <taxon>Lithodesmiales</taxon>
        <taxon>Lithodesmiaceae</taxon>
        <taxon>Ditylum</taxon>
    </lineage>
</organism>
<feature type="chain" id="PRO_5031463161" evidence="1">
    <location>
        <begin position="23"/>
        <end position="433"/>
    </location>
</feature>
<feature type="signal peptide" evidence="1">
    <location>
        <begin position="1"/>
        <end position="22"/>
    </location>
</feature>
<dbReference type="EMBL" id="HBNS01061723">
    <property type="protein sequence ID" value="CAE4669858.1"/>
    <property type="molecule type" value="Transcribed_RNA"/>
</dbReference>
<protein>
    <submittedName>
        <fullName evidence="2">Uncharacterized protein</fullName>
    </submittedName>
</protein>
<reference evidence="2" key="1">
    <citation type="submission" date="2021-01" db="EMBL/GenBank/DDBJ databases">
        <authorList>
            <person name="Corre E."/>
            <person name="Pelletier E."/>
            <person name="Niang G."/>
            <person name="Scheremetjew M."/>
            <person name="Finn R."/>
            <person name="Kale V."/>
            <person name="Holt S."/>
            <person name="Cochrane G."/>
            <person name="Meng A."/>
            <person name="Brown T."/>
            <person name="Cohen L."/>
        </authorList>
    </citation>
    <scope>NUCLEOTIDE SEQUENCE</scope>
    <source>
        <strain evidence="2">GSO104</strain>
    </source>
</reference>
<evidence type="ECO:0000256" key="1">
    <source>
        <dbReference type="SAM" id="SignalP"/>
    </source>
</evidence>
<sequence length="433" mass="45427">MISRRYLLILLLALSTAYNVHSFSIPASLIGTTRVKRVSALQAGFATECYLSSLTQLSRSSSVSSTEDYLNSLARLGDVSRTSFSGEDADYFGCFNIAHAKRSSLTLELSEAPHPLFVKTTSEPDNADSSLMKQTRQSKWNIKKAREINSQVSVSVDSVTKIKISEVSSAEIAKLSDSLAKVGSTGAAKMSKLLGGVADPRLISKGSTTLQGTGATLDLGGNKLIEKGSAVAAATGQIQFSDVENSVLSGLSSVGNAFMDILDYVTVIRIGSAFTDLLATAQASVNGVVNGAIQSVVQTMHGNREVNLEIIVKSLASLVATVAKVLFQILSAVIKAVSGKSMSEWSVDVKGNLVQETSKVMAQASVTESNLNEKSLSELADAIGSFSNHVVTLAAESVTAISGLMESSGDPVSSTIMSNSAETASHLSSYITM</sequence>
<accession>A0A7S4T9V1</accession>